<accession>A0A8S3ZRA4</accession>
<comment type="caution">
    <text evidence="1">The sequence shown here is derived from an EMBL/GenBank/DDBJ whole genome shotgun (WGS) entry which is preliminary data.</text>
</comment>
<name>A0A8S3ZRA4_9EUPU</name>
<feature type="non-terminal residue" evidence="1">
    <location>
        <position position="1"/>
    </location>
</feature>
<dbReference type="OrthoDB" id="6096899at2759"/>
<keyword evidence="2" id="KW-1185">Reference proteome</keyword>
<reference evidence="1" key="1">
    <citation type="submission" date="2021-04" db="EMBL/GenBank/DDBJ databases">
        <authorList>
            <consortium name="Molecular Ecology Group"/>
        </authorList>
    </citation>
    <scope>NUCLEOTIDE SEQUENCE</scope>
</reference>
<sequence length="173" mass="19606">VPQTPRISYEYLPSSQPTRIRAACKADVGFKPKMLVWYIRRPDARYFTMIDKQPDVVQETDGCHTVSTRMLDIHMNSETRGTHFRCGYPGFIEKDGMFDELILDIDTKGVEEVRADAEMAAVCDDKLCDLQNVGSDFSTQLPANNLASPTNVRVTTRLVWTAAVIATQCLWLW</sequence>
<gene>
    <name evidence="1" type="ORF">CUNI_LOCUS15898</name>
</gene>
<dbReference type="EMBL" id="CAJHNH020003977">
    <property type="protein sequence ID" value="CAG5130340.1"/>
    <property type="molecule type" value="Genomic_DNA"/>
</dbReference>
<evidence type="ECO:0000313" key="2">
    <source>
        <dbReference type="Proteomes" id="UP000678393"/>
    </source>
</evidence>
<dbReference type="AlphaFoldDB" id="A0A8S3ZRA4"/>
<proteinExistence type="predicted"/>
<evidence type="ECO:0000313" key="1">
    <source>
        <dbReference type="EMBL" id="CAG5130340.1"/>
    </source>
</evidence>
<dbReference type="Proteomes" id="UP000678393">
    <property type="component" value="Unassembled WGS sequence"/>
</dbReference>
<organism evidence="1 2">
    <name type="scientific">Candidula unifasciata</name>
    <dbReference type="NCBI Taxonomy" id="100452"/>
    <lineage>
        <taxon>Eukaryota</taxon>
        <taxon>Metazoa</taxon>
        <taxon>Spiralia</taxon>
        <taxon>Lophotrochozoa</taxon>
        <taxon>Mollusca</taxon>
        <taxon>Gastropoda</taxon>
        <taxon>Heterobranchia</taxon>
        <taxon>Euthyneura</taxon>
        <taxon>Panpulmonata</taxon>
        <taxon>Eupulmonata</taxon>
        <taxon>Stylommatophora</taxon>
        <taxon>Helicina</taxon>
        <taxon>Helicoidea</taxon>
        <taxon>Geomitridae</taxon>
        <taxon>Candidula</taxon>
    </lineage>
</organism>
<protein>
    <submittedName>
        <fullName evidence="1">Uncharacterized protein</fullName>
    </submittedName>
</protein>